<feature type="region of interest" description="Disordered" evidence="1">
    <location>
        <begin position="54"/>
        <end position="93"/>
    </location>
</feature>
<feature type="region of interest" description="Disordered" evidence="1">
    <location>
        <begin position="1"/>
        <end position="37"/>
    </location>
</feature>
<evidence type="ECO:0000313" key="2">
    <source>
        <dbReference type="EMBL" id="KAF3027571.1"/>
    </source>
</evidence>
<reference evidence="2" key="1">
    <citation type="submission" date="2019-04" db="EMBL/GenBank/DDBJ databases">
        <title>Sequencing of skin fungus with MAO and IRED activity.</title>
        <authorList>
            <person name="Marsaioli A.J."/>
            <person name="Bonatto J.M.C."/>
            <person name="Reis Junior O."/>
        </authorList>
    </citation>
    <scope>NUCLEOTIDE SEQUENCE</scope>
    <source>
        <strain evidence="2">28M1</strain>
    </source>
</reference>
<sequence>WSRGRQARARSRGSIRSTRHRWDRTQPRARRQRQRALSPTWQCNQCITSTARTCSHSYSRSNSHSRSRVSTHRTAPCLRDQPTPKLMTAGLMT</sequence>
<organism evidence="2 3">
    <name type="scientific">Didymella heteroderae</name>
    <dbReference type="NCBI Taxonomy" id="1769908"/>
    <lineage>
        <taxon>Eukaryota</taxon>
        <taxon>Fungi</taxon>
        <taxon>Dikarya</taxon>
        <taxon>Ascomycota</taxon>
        <taxon>Pezizomycotina</taxon>
        <taxon>Dothideomycetes</taxon>
        <taxon>Pleosporomycetidae</taxon>
        <taxon>Pleosporales</taxon>
        <taxon>Pleosporineae</taxon>
        <taxon>Didymellaceae</taxon>
        <taxon>Didymella</taxon>
    </lineage>
</organism>
<feature type="non-terminal residue" evidence="2">
    <location>
        <position position="1"/>
    </location>
</feature>
<comment type="caution">
    <text evidence="2">The sequence shown here is derived from an EMBL/GenBank/DDBJ whole genome shotgun (WGS) entry which is preliminary data.</text>
</comment>
<feature type="compositionally biased region" description="Basic residues" evidence="1">
    <location>
        <begin position="1"/>
        <end position="34"/>
    </location>
</feature>
<evidence type="ECO:0000313" key="3">
    <source>
        <dbReference type="Proteomes" id="UP000758155"/>
    </source>
</evidence>
<feature type="non-terminal residue" evidence="2">
    <location>
        <position position="93"/>
    </location>
</feature>
<gene>
    <name evidence="2" type="ORF">E8E12_000133</name>
</gene>
<protein>
    <submittedName>
        <fullName evidence="2">Uncharacterized protein</fullName>
    </submittedName>
</protein>
<evidence type="ECO:0000256" key="1">
    <source>
        <dbReference type="SAM" id="MobiDB-lite"/>
    </source>
</evidence>
<proteinExistence type="predicted"/>
<name>A0A9P4WFA5_9PLEO</name>
<dbReference type="Proteomes" id="UP000758155">
    <property type="component" value="Unassembled WGS sequence"/>
</dbReference>
<accession>A0A9P4WFA5</accession>
<dbReference type="AlphaFoldDB" id="A0A9P4WFA5"/>
<keyword evidence="3" id="KW-1185">Reference proteome</keyword>
<dbReference type="EMBL" id="SWKV01000390">
    <property type="protein sequence ID" value="KAF3027571.1"/>
    <property type="molecule type" value="Genomic_DNA"/>
</dbReference>